<gene>
    <name evidence="9" type="ORF">C884_00179</name>
</gene>
<name>M2YHI6_9MICC</name>
<evidence type="ECO:0000256" key="2">
    <source>
        <dbReference type="ARBA" id="ARBA00022448"/>
    </source>
</evidence>
<evidence type="ECO:0000256" key="8">
    <source>
        <dbReference type="SAM" id="Phobius"/>
    </source>
</evidence>
<feature type="transmembrane region" description="Helical" evidence="8">
    <location>
        <begin position="45"/>
        <end position="66"/>
    </location>
</feature>
<dbReference type="Gene3D" id="1.20.1250.20">
    <property type="entry name" value="MFS general substrate transporter like domains"/>
    <property type="match status" value="1"/>
</dbReference>
<protein>
    <submittedName>
        <fullName evidence="9">General substrate transporter</fullName>
    </submittedName>
</protein>
<dbReference type="PANTHER" id="PTHR43528">
    <property type="entry name" value="ALPHA-KETOGLUTARATE PERMEASE"/>
    <property type="match status" value="1"/>
</dbReference>
<dbReference type="AlphaFoldDB" id="M2YHI6"/>
<feature type="transmembrane region" description="Helical" evidence="8">
    <location>
        <begin position="72"/>
        <end position="90"/>
    </location>
</feature>
<sequence>MDGGTMWQLTFAICVQVGLLAGFLSHAPATDAEMFPTGQRTSGFGIYYAIAIAAFGGTAGYVFTWIGDARTFGFYAIGLLLIAVATVFFTPETKGKDLTEA</sequence>
<keyword evidence="3" id="KW-1003">Cell membrane</keyword>
<evidence type="ECO:0000256" key="5">
    <source>
        <dbReference type="ARBA" id="ARBA00022847"/>
    </source>
</evidence>
<evidence type="ECO:0000256" key="3">
    <source>
        <dbReference type="ARBA" id="ARBA00022475"/>
    </source>
</evidence>
<dbReference type="InterPro" id="IPR005828">
    <property type="entry name" value="MFS_sugar_transport-like"/>
</dbReference>
<feature type="transmembrane region" description="Helical" evidence="8">
    <location>
        <begin position="6"/>
        <end position="24"/>
    </location>
</feature>
<dbReference type="InterPro" id="IPR051084">
    <property type="entry name" value="H+-coupled_symporters"/>
</dbReference>
<comment type="subcellular location">
    <subcellularLocation>
        <location evidence="1">Cell membrane</location>
        <topology evidence="1">Multi-pass membrane protein</topology>
    </subcellularLocation>
</comment>
<dbReference type="GO" id="GO:0005886">
    <property type="term" value="C:plasma membrane"/>
    <property type="evidence" value="ECO:0007669"/>
    <property type="project" value="UniProtKB-SubCell"/>
</dbReference>
<evidence type="ECO:0000313" key="9">
    <source>
        <dbReference type="EMBL" id="EME37984.1"/>
    </source>
</evidence>
<evidence type="ECO:0000256" key="4">
    <source>
        <dbReference type="ARBA" id="ARBA00022692"/>
    </source>
</evidence>
<comment type="caution">
    <text evidence="9">The sequence shown here is derived from an EMBL/GenBank/DDBJ whole genome shotgun (WGS) entry which is preliminary data.</text>
</comment>
<dbReference type="PANTHER" id="PTHR43528:SF1">
    <property type="entry name" value="ALPHA-KETOGLUTARATE PERMEASE"/>
    <property type="match status" value="1"/>
</dbReference>
<dbReference type="Proteomes" id="UP000009877">
    <property type="component" value="Unassembled WGS sequence"/>
</dbReference>
<dbReference type="Pfam" id="PF00083">
    <property type="entry name" value="Sugar_tr"/>
    <property type="match status" value="1"/>
</dbReference>
<keyword evidence="6 8" id="KW-1133">Transmembrane helix</keyword>
<dbReference type="EMBL" id="ANHZ02000001">
    <property type="protein sequence ID" value="EME37984.1"/>
    <property type="molecule type" value="Genomic_DNA"/>
</dbReference>
<organism evidence="9 10">
    <name type="scientific">Kocuria palustris PEL</name>
    <dbReference type="NCBI Taxonomy" id="1236550"/>
    <lineage>
        <taxon>Bacteria</taxon>
        <taxon>Bacillati</taxon>
        <taxon>Actinomycetota</taxon>
        <taxon>Actinomycetes</taxon>
        <taxon>Micrococcales</taxon>
        <taxon>Micrococcaceae</taxon>
        <taxon>Kocuria</taxon>
    </lineage>
</organism>
<evidence type="ECO:0000256" key="1">
    <source>
        <dbReference type="ARBA" id="ARBA00004651"/>
    </source>
</evidence>
<keyword evidence="5" id="KW-0769">Symport</keyword>
<keyword evidence="4 8" id="KW-0812">Transmembrane</keyword>
<accession>M2YHI6</accession>
<evidence type="ECO:0000256" key="6">
    <source>
        <dbReference type="ARBA" id="ARBA00022989"/>
    </source>
</evidence>
<keyword evidence="2" id="KW-0813">Transport</keyword>
<keyword evidence="7 8" id="KW-0472">Membrane</keyword>
<evidence type="ECO:0000313" key="10">
    <source>
        <dbReference type="Proteomes" id="UP000009877"/>
    </source>
</evidence>
<reference evidence="9 10" key="1">
    <citation type="journal article" date="2014" name="Genome Announc.">
        <title>Draft Genome Sequence of Kocuria palustris PEL.</title>
        <authorList>
            <person name="Sharma G."/>
            <person name="Khatri I."/>
            <person name="Subramanian S."/>
        </authorList>
    </citation>
    <scope>NUCLEOTIDE SEQUENCE [LARGE SCALE GENOMIC DNA]</scope>
    <source>
        <strain evidence="9 10">PEL</strain>
    </source>
</reference>
<keyword evidence="10" id="KW-1185">Reference proteome</keyword>
<evidence type="ECO:0000256" key="7">
    <source>
        <dbReference type="ARBA" id="ARBA00023136"/>
    </source>
</evidence>
<dbReference type="SUPFAM" id="SSF103473">
    <property type="entry name" value="MFS general substrate transporter"/>
    <property type="match status" value="1"/>
</dbReference>
<dbReference type="GO" id="GO:0015293">
    <property type="term" value="F:symporter activity"/>
    <property type="evidence" value="ECO:0007669"/>
    <property type="project" value="UniProtKB-KW"/>
</dbReference>
<dbReference type="InterPro" id="IPR036259">
    <property type="entry name" value="MFS_trans_sf"/>
</dbReference>
<proteinExistence type="predicted"/>